<name>A0A1J0AEM5_9CYAN</name>
<evidence type="ECO:0000256" key="6">
    <source>
        <dbReference type="ARBA" id="ARBA00023012"/>
    </source>
</evidence>
<evidence type="ECO:0000256" key="3">
    <source>
        <dbReference type="ARBA" id="ARBA00022553"/>
    </source>
</evidence>
<keyword evidence="7" id="KW-0472">Membrane</keyword>
<dbReference type="AlphaFoldDB" id="A0A1J0AEM5"/>
<dbReference type="NCBIfam" id="NF041735">
    <property type="entry name" value="hist_kin_RppB"/>
    <property type="match status" value="1"/>
</dbReference>
<dbReference type="CDD" id="cd00082">
    <property type="entry name" value="HisKA"/>
    <property type="match status" value="1"/>
</dbReference>
<evidence type="ECO:0000256" key="4">
    <source>
        <dbReference type="ARBA" id="ARBA00022679"/>
    </source>
</evidence>
<dbReference type="SMART" id="SM00387">
    <property type="entry name" value="HATPase_c"/>
    <property type="match status" value="1"/>
</dbReference>
<dbReference type="SUPFAM" id="SSF47384">
    <property type="entry name" value="Homodimeric domain of signal transducing histidine kinase"/>
    <property type="match status" value="1"/>
</dbReference>
<dbReference type="PRINTS" id="PR00344">
    <property type="entry name" value="BCTRLSENSOR"/>
</dbReference>
<dbReference type="EMBL" id="CP017675">
    <property type="protein sequence ID" value="APB34388.1"/>
    <property type="molecule type" value="Genomic_DNA"/>
</dbReference>
<dbReference type="InterPro" id="IPR003594">
    <property type="entry name" value="HATPase_dom"/>
</dbReference>
<evidence type="ECO:0000256" key="5">
    <source>
        <dbReference type="ARBA" id="ARBA00022777"/>
    </source>
</evidence>
<dbReference type="EC" id="2.7.13.3" evidence="2"/>
<keyword evidence="7" id="KW-0812">Transmembrane</keyword>
<dbReference type="InterPro" id="IPR005467">
    <property type="entry name" value="His_kinase_dom"/>
</dbReference>
<dbReference type="InterPro" id="IPR050351">
    <property type="entry name" value="BphY/WalK/GraS-like"/>
</dbReference>
<dbReference type="Gene3D" id="3.30.565.10">
    <property type="entry name" value="Histidine kinase-like ATPase, C-terminal domain"/>
    <property type="match status" value="1"/>
</dbReference>
<dbReference type="SMART" id="SM00388">
    <property type="entry name" value="HisKA"/>
    <property type="match status" value="1"/>
</dbReference>
<keyword evidence="7" id="KW-1133">Transmembrane helix</keyword>
<evidence type="ECO:0000313" key="9">
    <source>
        <dbReference type="EMBL" id="APB34388.1"/>
    </source>
</evidence>
<feature type="domain" description="Histidine kinase" evidence="8">
    <location>
        <begin position="210"/>
        <end position="428"/>
    </location>
</feature>
<evidence type="ECO:0000256" key="1">
    <source>
        <dbReference type="ARBA" id="ARBA00000085"/>
    </source>
</evidence>
<dbReference type="InterPro" id="IPR036097">
    <property type="entry name" value="HisK_dim/P_sf"/>
</dbReference>
<evidence type="ECO:0000256" key="7">
    <source>
        <dbReference type="SAM" id="Phobius"/>
    </source>
</evidence>
<dbReference type="Pfam" id="PF02518">
    <property type="entry name" value="HATPase_c"/>
    <property type="match status" value="1"/>
</dbReference>
<dbReference type="FunFam" id="3.30.565.10:FF:000006">
    <property type="entry name" value="Sensor histidine kinase WalK"/>
    <property type="match status" value="1"/>
</dbReference>
<keyword evidence="10" id="KW-1185">Reference proteome</keyword>
<feature type="non-terminal residue" evidence="9">
    <location>
        <position position="1"/>
    </location>
</feature>
<dbReference type="InterPro" id="IPR003661">
    <property type="entry name" value="HisK_dim/P_dom"/>
</dbReference>
<protein>
    <recommendedName>
        <fullName evidence="2">histidine kinase</fullName>
        <ecNumber evidence="2">2.7.13.3</ecNumber>
    </recommendedName>
</protein>
<proteinExistence type="predicted"/>
<keyword evidence="3" id="KW-0597">Phosphoprotein</keyword>
<dbReference type="InterPro" id="IPR004358">
    <property type="entry name" value="Sig_transdc_His_kin-like_C"/>
</dbReference>
<dbReference type="GO" id="GO:0005886">
    <property type="term" value="C:plasma membrane"/>
    <property type="evidence" value="ECO:0007669"/>
    <property type="project" value="TreeGrafter"/>
</dbReference>
<dbReference type="Pfam" id="PF00512">
    <property type="entry name" value="HisKA"/>
    <property type="match status" value="1"/>
</dbReference>
<comment type="catalytic activity">
    <reaction evidence="1">
        <text>ATP + protein L-histidine = ADP + protein N-phospho-L-histidine.</text>
        <dbReference type="EC" id="2.7.13.3"/>
    </reaction>
</comment>
<dbReference type="InterPro" id="IPR036890">
    <property type="entry name" value="HATPase_C_sf"/>
</dbReference>
<dbReference type="InterPro" id="IPR049835">
    <property type="entry name" value="RppB"/>
</dbReference>
<dbReference type="PANTHER" id="PTHR45453:SF1">
    <property type="entry name" value="PHOSPHATE REGULON SENSOR PROTEIN PHOR"/>
    <property type="match status" value="1"/>
</dbReference>
<evidence type="ECO:0000313" key="10">
    <source>
        <dbReference type="Proteomes" id="UP000180235"/>
    </source>
</evidence>
<keyword evidence="4" id="KW-0808">Transferase</keyword>
<evidence type="ECO:0000256" key="2">
    <source>
        <dbReference type="ARBA" id="ARBA00012438"/>
    </source>
</evidence>
<sequence length="434" mass="48206">ALWYGGVMGAILGLAGFTSYQMVAHAHWTAVNQELQSIAGTLHDSLEAKLTQPGQIEASVQDILPNLCLGDHPCTHSSERHILNAFGQSGYYIRLLTHQGKIVATAGDIPMNYLPDLRHQPKQILQDKQGIRYQRYTLALKNVSGQPWGWMEIGRSLQEFDDHLAILRWIIWGGFPVAILLVGAASWFLAGLAMQPIVNSYEKMQQFTADAAHEIRTPLASIQAVIESTFDTPLSEREFRELFTAIARQNQRLVRLTEDLLLISRLERHPRKSVEHPSVCLNDLLTDVVEGLLVLDMARSIRLSTNLPNQPIYVKGEPNQLAQIFTNLLTNALQYTPENGQVSVLLNRTFDQAVIDIQDTGIGIDSREQERIFDRFYRVASDRSRCTGGVGLGLAIAREIVTSHRGSIQVSSTPGQGSIFAVRLPVVEVNNGDG</sequence>
<dbReference type="GO" id="GO:0016036">
    <property type="term" value="P:cellular response to phosphate starvation"/>
    <property type="evidence" value="ECO:0007669"/>
    <property type="project" value="TreeGrafter"/>
</dbReference>
<accession>A0A1J0AEM5</accession>
<dbReference type="SUPFAM" id="SSF55874">
    <property type="entry name" value="ATPase domain of HSP90 chaperone/DNA topoisomerase II/histidine kinase"/>
    <property type="match status" value="1"/>
</dbReference>
<dbReference type="PROSITE" id="PS50109">
    <property type="entry name" value="HIS_KIN"/>
    <property type="match status" value="1"/>
</dbReference>
<gene>
    <name evidence="9" type="ORF">GlitD10_2061</name>
</gene>
<dbReference type="KEGG" id="glt:GlitD10_2061.1"/>
<dbReference type="OrthoDB" id="9813151at2"/>
<dbReference type="Proteomes" id="UP000180235">
    <property type="component" value="Chromosome"/>
</dbReference>
<dbReference type="GO" id="GO:0004721">
    <property type="term" value="F:phosphoprotein phosphatase activity"/>
    <property type="evidence" value="ECO:0007669"/>
    <property type="project" value="TreeGrafter"/>
</dbReference>
<dbReference type="Gene3D" id="1.10.287.130">
    <property type="match status" value="1"/>
</dbReference>
<dbReference type="GO" id="GO:0000155">
    <property type="term" value="F:phosphorelay sensor kinase activity"/>
    <property type="evidence" value="ECO:0007669"/>
    <property type="project" value="InterPro"/>
</dbReference>
<keyword evidence="6" id="KW-0902">Two-component regulatory system</keyword>
<keyword evidence="5 9" id="KW-0418">Kinase</keyword>
<dbReference type="PANTHER" id="PTHR45453">
    <property type="entry name" value="PHOSPHATE REGULON SENSOR PROTEIN PHOR"/>
    <property type="match status" value="1"/>
</dbReference>
<reference evidence="9 10" key="1">
    <citation type="submission" date="2016-10" db="EMBL/GenBank/DDBJ databases">
        <title>Description of Gloeomargarita lithophora gen. nov., sp. nov., a thylakoid-bearing basal-branching cyanobacterium with intracellular carbonates, and proposal for Gloeomargaritales ord. nov.</title>
        <authorList>
            <person name="Moreira D."/>
            <person name="Tavera R."/>
            <person name="Benzerara K."/>
            <person name="Skouri-Panet F."/>
            <person name="Couradeau E."/>
            <person name="Gerard E."/>
            <person name="Loussert C."/>
            <person name="Novelo E."/>
            <person name="Zivanovic Y."/>
            <person name="Lopez-Garcia P."/>
        </authorList>
    </citation>
    <scope>NUCLEOTIDE SEQUENCE [LARGE SCALE GENOMIC DNA]</scope>
    <source>
        <strain evidence="9 10">D10</strain>
    </source>
</reference>
<feature type="transmembrane region" description="Helical" evidence="7">
    <location>
        <begin position="169"/>
        <end position="194"/>
    </location>
</feature>
<organism evidence="9 10">
    <name type="scientific">Gloeomargarita lithophora Alchichica-D10</name>
    <dbReference type="NCBI Taxonomy" id="1188229"/>
    <lineage>
        <taxon>Bacteria</taxon>
        <taxon>Bacillati</taxon>
        <taxon>Cyanobacteriota</taxon>
        <taxon>Cyanophyceae</taxon>
        <taxon>Gloeomargaritales</taxon>
        <taxon>Gloeomargaritaceae</taxon>
        <taxon>Gloeomargarita</taxon>
    </lineage>
</organism>
<evidence type="ECO:0000259" key="8">
    <source>
        <dbReference type="PROSITE" id="PS50109"/>
    </source>
</evidence>
<dbReference type="RefSeq" id="WP_071454835.1">
    <property type="nucleotide sequence ID" value="NZ_CP017675.1"/>
</dbReference>